<keyword evidence="2" id="KW-0378">Hydrolase</keyword>
<comment type="similarity">
    <text evidence="1 2">Belongs to the peptidase A1 family.</text>
</comment>
<dbReference type="GO" id="GO:0006508">
    <property type="term" value="P:proteolysis"/>
    <property type="evidence" value="ECO:0007669"/>
    <property type="project" value="UniProtKB-KW"/>
</dbReference>
<keyword evidence="2" id="KW-0064">Aspartyl protease</keyword>
<evidence type="ECO:0000256" key="1">
    <source>
        <dbReference type="ARBA" id="ARBA00007447"/>
    </source>
</evidence>
<keyword evidence="4" id="KW-1185">Reference proteome</keyword>
<dbReference type="PROSITE" id="PS00141">
    <property type="entry name" value="ASP_PROTEASE"/>
    <property type="match status" value="1"/>
</dbReference>
<dbReference type="InterPro" id="IPR001461">
    <property type="entry name" value="Aspartic_peptidase_A1"/>
</dbReference>
<evidence type="ECO:0000259" key="3">
    <source>
        <dbReference type="PROSITE" id="PS51767"/>
    </source>
</evidence>
<evidence type="ECO:0000256" key="2">
    <source>
        <dbReference type="RuleBase" id="RU000454"/>
    </source>
</evidence>
<dbReference type="AlphaFoldDB" id="A0A914E8B3"/>
<dbReference type="Pfam" id="PF00026">
    <property type="entry name" value="Asp"/>
    <property type="match status" value="2"/>
</dbReference>
<dbReference type="WBParaSite" id="ACRNAN_scaffold6380.g27089.t1">
    <property type="protein sequence ID" value="ACRNAN_scaffold6380.g27089.t1"/>
    <property type="gene ID" value="ACRNAN_scaffold6380.g27089"/>
</dbReference>
<dbReference type="InterPro" id="IPR033121">
    <property type="entry name" value="PEPTIDASE_A1"/>
</dbReference>
<dbReference type="SUPFAM" id="SSF50630">
    <property type="entry name" value="Acid proteases"/>
    <property type="match status" value="1"/>
</dbReference>
<protein>
    <submittedName>
        <fullName evidence="5">Peptidase A1 domain-containing protein</fullName>
    </submittedName>
</protein>
<sequence>MVYHQGIHDYSDYAYVVRIYIGTPGQPFDVQLDTGSFNLWVPDIHCRSCSMENRFNSSQSSTYRRTNATWYLKYEDGFNSTGIFGLDTVVIGDGSDKLVIPRTTFGQAIYENNLLVNETENIFEGILGLGFGEINGATSPLGYINKSSWQAISDTGSSDIYGPKHIVQRLAKEAGLRYSNSTDSYYVDCDADLPTLNFVIGGITYGITSEQLIIDVENGQCRWAVSSESDGNTSNLWILGDPFIRQFCNIYDHGNKRIGFAQSKDP</sequence>
<evidence type="ECO:0000313" key="4">
    <source>
        <dbReference type="Proteomes" id="UP000887540"/>
    </source>
</evidence>
<dbReference type="PANTHER" id="PTHR47966">
    <property type="entry name" value="BETA-SITE APP-CLEAVING ENZYME, ISOFORM A-RELATED"/>
    <property type="match status" value="1"/>
</dbReference>
<dbReference type="Proteomes" id="UP000887540">
    <property type="component" value="Unplaced"/>
</dbReference>
<evidence type="ECO:0000313" key="5">
    <source>
        <dbReference type="WBParaSite" id="ACRNAN_scaffold6380.g27089.t1"/>
    </source>
</evidence>
<dbReference type="PROSITE" id="PS51767">
    <property type="entry name" value="PEPTIDASE_A1"/>
    <property type="match status" value="1"/>
</dbReference>
<reference evidence="5" key="1">
    <citation type="submission" date="2022-11" db="UniProtKB">
        <authorList>
            <consortium name="WormBaseParasite"/>
        </authorList>
    </citation>
    <scope>IDENTIFICATION</scope>
</reference>
<keyword evidence="2" id="KW-0645">Protease</keyword>
<organism evidence="4 5">
    <name type="scientific">Acrobeloides nanus</name>
    <dbReference type="NCBI Taxonomy" id="290746"/>
    <lineage>
        <taxon>Eukaryota</taxon>
        <taxon>Metazoa</taxon>
        <taxon>Ecdysozoa</taxon>
        <taxon>Nematoda</taxon>
        <taxon>Chromadorea</taxon>
        <taxon>Rhabditida</taxon>
        <taxon>Tylenchina</taxon>
        <taxon>Cephalobomorpha</taxon>
        <taxon>Cephaloboidea</taxon>
        <taxon>Cephalobidae</taxon>
        <taxon>Acrobeloides</taxon>
    </lineage>
</organism>
<dbReference type="InterPro" id="IPR001969">
    <property type="entry name" value="Aspartic_peptidase_AS"/>
</dbReference>
<dbReference type="PANTHER" id="PTHR47966:SF51">
    <property type="entry name" value="BETA-SITE APP-CLEAVING ENZYME, ISOFORM A-RELATED"/>
    <property type="match status" value="1"/>
</dbReference>
<dbReference type="CDD" id="cd05471">
    <property type="entry name" value="pepsin_like"/>
    <property type="match status" value="1"/>
</dbReference>
<proteinExistence type="inferred from homology"/>
<dbReference type="Gene3D" id="2.40.70.10">
    <property type="entry name" value="Acid Proteases"/>
    <property type="match status" value="2"/>
</dbReference>
<dbReference type="GO" id="GO:0004190">
    <property type="term" value="F:aspartic-type endopeptidase activity"/>
    <property type="evidence" value="ECO:0007669"/>
    <property type="project" value="UniProtKB-KW"/>
</dbReference>
<dbReference type="InterPro" id="IPR021109">
    <property type="entry name" value="Peptidase_aspartic_dom_sf"/>
</dbReference>
<dbReference type="PRINTS" id="PR00792">
    <property type="entry name" value="PEPSIN"/>
</dbReference>
<name>A0A914E8B3_9BILA</name>
<accession>A0A914E8B3</accession>
<dbReference type="InterPro" id="IPR034164">
    <property type="entry name" value="Pepsin-like_dom"/>
</dbReference>
<feature type="domain" description="Peptidase A1" evidence="3">
    <location>
        <begin position="15"/>
        <end position="266"/>
    </location>
</feature>